<dbReference type="Proteomes" id="UP001589535">
    <property type="component" value="Unassembled WGS sequence"/>
</dbReference>
<organism evidence="2 3">
    <name type="scientific">Amycolatopsis plumensis</name>
    <dbReference type="NCBI Taxonomy" id="236508"/>
    <lineage>
        <taxon>Bacteria</taxon>
        <taxon>Bacillati</taxon>
        <taxon>Actinomycetota</taxon>
        <taxon>Actinomycetes</taxon>
        <taxon>Pseudonocardiales</taxon>
        <taxon>Pseudonocardiaceae</taxon>
        <taxon>Amycolatopsis</taxon>
    </lineage>
</organism>
<comment type="caution">
    <text evidence="2">The sequence shown here is derived from an EMBL/GenBank/DDBJ whole genome shotgun (WGS) entry which is preliminary data.</text>
</comment>
<feature type="chain" id="PRO_5047184122" evidence="1">
    <location>
        <begin position="29"/>
        <end position="341"/>
    </location>
</feature>
<accession>A0ABV5UH97</accession>
<feature type="signal peptide" evidence="1">
    <location>
        <begin position="1"/>
        <end position="28"/>
    </location>
</feature>
<evidence type="ECO:0000256" key="1">
    <source>
        <dbReference type="SAM" id="SignalP"/>
    </source>
</evidence>
<name>A0ABV5UH97_9PSEU</name>
<dbReference type="EMBL" id="JBHMBK010000041">
    <property type="protein sequence ID" value="MFB9689776.1"/>
    <property type="molecule type" value="Genomic_DNA"/>
</dbReference>
<proteinExistence type="predicted"/>
<dbReference type="RefSeq" id="WP_378204076.1">
    <property type="nucleotide sequence ID" value="NZ_JBHMBK010000041.1"/>
</dbReference>
<reference evidence="2 3" key="1">
    <citation type="submission" date="2024-09" db="EMBL/GenBank/DDBJ databases">
        <authorList>
            <person name="Sun Q."/>
            <person name="Mori K."/>
        </authorList>
    </citation>
    <scope>NUCLEOTIDE SEQUENCE [LARGE SCALE GENOMIC DNA]</scope>
    <source>
        <strain evidence="2 3">JCM 13852</strain>
    </source>
</reference>
<gene>
    <name evidence="2" type="ORF">ACFFTO_36850</name>
</gene>
<evidence type="ECO:0000313" key="3">
    <source>
        <dbReference type="Proteomes" id="UP001589535"/>
    </source>
</evidence>
<keyword evidence="1" id="KW-0732">Signal</keyword>
<protein>
    <submittedName>
        <fullName evidence="2">Uncharacterized protein</fullName>
    </submittedName>
</protein>
<evidence type="ECO:0000313" key="2">
    <source>
        <dbReference type="EMBL" id="MFB9689776.1"/>
    </source>
</evidence>
<sequence length="341" mass="35483">MGKMWARSGVLATVAIAVAALAAGPAQAEAGRPGWQPTVLPLPAGADPAGHGYLTASNGWGEYTGSFMVDGKMQVVSWRGGQPVLRGVPDGFEWAMAQGEDGRGRIYGQALDYDSGADRTFVLDAAGFHLRDNPPGYRTFQMRAVNRRGDAVGMGFTDDPAANAAAIWPAGAGAATVFPLPPGTDNVIDIDDDGSILFSGFERDVVWKNGVSRPLADIAGFSYPHGSAIRNGVVVGFASNGNASQAVRWTTPEKPLALTGGEYAIDLNARGLTAGLAPVPGSFRGKPVAWRGTSPDGELKQPGTYTGYQPSHVSDDGVLVGSASNGPLDEGGVPVIWRFTR</sequence>
<keyword evidence="3" id="KW-1185">Reference proteome</keyword>